<dbReference type="InterPro" id="IPR050164">
    <property type="entry name" value="Peptidase_C19"/>
</dbReference>
<feature type="domain" description="USP" evidence="1">
    <location>
        <begin position="1082"/>
        <end position="1383"/>
    </location>
</feature>
<keyword evidence="3" id="KW-1185">Reference proteome</keyword>
<dbReference type="VEuPathDB" id="TrichDB:TVAG_073830"/>
<keyword evidence="2" id="KW-0378">Hydrolase</keyword>
<dbReference type="STRING" id="5722.A2EEB9"/>
<dbReference type="InParanoid" id="A2EEB9"/>
<accession>A2EEB9</accession>
<dbReference type="Gene3D" id="3.90.70.10">
    <property type="entry name" value="Cysteine proteinases"/>
    <property type="match status" value="1"/>
</dbReference>
<dbReference type="InterPro" id="IPR018200">
    <property type="entry name" value="USP_CS"/>
</dbReference>
<dbReference type="EMBL" id="DS113366">
    <property type="protein sequence ID" value="EAY09017.1"/>
    <property type="molecule type" value="Genomic_DNA"/>
</dbReference>
<dbReference type="PROSITE" id="PS00973">
    <property type="entry name" value="USP_2"/>
    <property type="match status" value="1"/>
</dbReference>
<dbReference type="Pfam" id="PF00443">
    <property type="entry name" value="UCH"/>
    <property type="match status" value="1"/>
</dbReference>
<reference evidence="2" key="2">
    <citation type="journal article" date="2007" name="Science">
        <title>Draft genome sequence of the sexually transmitted pathogen Trichomonas vaginalis.</title>
        <authorList>
            <person name="Carlton J.M."/>
            <person name="Hirt R.P."/>
            <person name="Silva J.C."/>
            <person name="Delcher A.L."/>
            <person name="Schatz M."/>
            <person name="Zhao Q."/>
            <person name="Wortman J.R."/>
            <person name="Bidwell S.L."/>
            <person name="Alsmark U.C.M."/>
            <person name="Besteiro S."/>
            <person name="Sicheritz-Ponten T."/>
            <person name="Noel C.J."/>
            <person name="Dacks J.B."/>
            <person name="Foster P.G."/>
            <person name="Simillion C."/>
            <person name="Van de Peer Y."/>
            <person name="Miranda-Saavedra D."/>
            <person name="Barton G.J."/>
            <person name="Westrop G.D."/>
            <person name="Mueller S."/>
            <person name="Dessi D."/>
            <person name="Fiori P.L."/>
            <person name="Ren Q."/>
            <person name="Paulsen I."/>
            <person name="Zhang H."/>
            <person name="Bastida-Corcuera F.D."/>
            <person name="Simoes-Barbosa A."/>
            <person name="Brown M.T."/>
            <person name="Hayes R.D."/>
            <person name="Mukherjee M."/>
            <person name="Okumura C.Y."/>
            <person name="Schneider R."/>
            <person name="Smith A.J."/>
            <person name="Vanacova S."/>
            <person name="Villalvazo M."/>
            <person name="Haas B.J."/>
            <person name="Pertea M."/>
            <person name="Feldblyum T.V."/>
            <person name="Utterback T.R."/>
            <person name="Shu C.L."/>
            <person name="Osoegawa K."/>
            <person name="de Jong P.J."/>
            <person name="Hrdy I."/>
            <person name="Horvathova L."/>
            <person name="Zubacova Z."/>
            <person name="Dolezal P."/>
            <person name="Malik S.B."/>
            <person name="Logsdon J.M. Jr."/>
            <person name="Henze K."/>
            <person name="Gupta A."/>
            <person name="Wang C.C."/>
            <person name="Dunne R.L."/>
            <person name="Upcroft J.A."/>
            <person name="Upcroft P."/>
            <person name="White O."/>
            <person name="Salzberg S.L."/>
            <person name="Tang P."/>
            <person name="Chiu C.-H."/>
            <person name="Lee Y.-S."/>
            <person name="Embley T.M."/>
            <person name="Coombs G.H."/>
            <person name="Mottram J.C."/>
            <person name="Tachezy J."/>
            <person name="Fraser-Liggett C.M."/>
            <person name="Johnson P.J."/>
        </authorList>
    </citation>
    <scope>NUCLEOTIDE SEQUENCE [LARGE SCALE GENOMIC DNA]</scope>
    <source>
        <strain evidence="2">G3</strain>
    </source>
</reference>
<dbReference type="eggNOG" id="KOG1866">
    <property type="taxonomic scope" value="Eukaryota"/>
</dbReference>
<dbReference type="OrthoDB" id="429671at2759"/>
<dbReference type="FunFam" id="3.90.70.10:FF:000090">
    <property type="entry name" value="Clan CA, family C19, ubiquitin hydrolase-like cysteine peptidase"/>
    <property type="match status" value="1"/>
</dbReference>
<organism evidence="2 3">
    <name type="scientific">Trichomonas vaginalis (strain ATCC PRA-98 / G3)</name>
    <dbReference type="NCBI Taxonomy" id="412133"/>
    <lineage>
        <taxon>Eukaryota</taxon>
        <taxon>Metamonada</taxon>
        <taxon>Parabasalia</taxon>
        <taxon>Trichomonadida</taxon>
        <taxon>Trichomonadidae</taxon>
        <taxon>Trichomonas</taxon>
    </lineage>
</organism>
<dbReference type="PROSITE" id="PS50235">
    <property type="entry name" value="USP_3"/>
    <property type="match status" value="1"/>
</dbReference>
<sequence>MDPSEDFATWCFVFDASAIPGNDYQYLIPDFIRLINEIISHGKLLGILEQHTQQFTSEFVPQITRKVLNFRIVTADEIDVICSMIVAVSNLAAHYFCTDKLDDFEKISFVFDCSNLFYSTNTTYAPLSTIIEQLKKEEWFTKMNERCLRDDVTVNHFYFYYKIFENILSPFTNEDATVSFTLNHFVQFIDKVEPDNSKLNYAIIYSLGIAPFAPNVDNFFEKILQYAEKCIYSRKVNIQMHGATILSICENSTGTSRAQYQKWKENTKLIDFLASEDLHSELLKALETVYISILTPDSLYKLWDASLHAHSSKKPLMMKIVSKGINELSNSEAEKFIVEASKDISVDTLDFLIQTMFNTSSSNMELSLFIYKLLLNLECESFSNSVCKMIDYSISEIYKSNLINVGLECIEGPHQSDIADIFSKILDISYNFDKFLPFDFIDHIISLVHDKKINKTHFIRVILSYCKKIHVIDESMLSKFEQFGFEDNIWSFLEGMITNISTSITTECYEKLGEILLKQDKVHASEALAKLCIQYVLIYAYKNYVLISKYDSNKSISFPKEFELTKFPIKYLELIHDIYFYCIDESVSELAQKKLLQLLSSSIDKKSTVQYSNEILSMCETSKEKLRGVVLIKDFLGMNSIFRPEDFEIQPHKKIQRYGERIINIYDELTKKNMKLSYDPRTKPREIMERVSCILERSQSLFTLKDKSNKSIFNYVNMENVSDREVFHVVAVEDYNIANIPQYPLLYFVEDDLSQKIYDIVSESDSVELTNSCIELLDLLPDCGLIISIFSDEEATEELIGHIENESLFNYILEILMNQMSINEEYYIQLSISIYSILIGKLESPKISTNVINLFSQHFDMKFSENIDLLAPIIINSYSQSENMDNCYLLMYKINQIKPTEINEVFLHKNREKIIELLSKCNLTNWGSISRFLSLLDRKEVFEICLEEVNKGNENDKFIIMMMNINLPYISDNINIRELIDTFIKLFVQNKQNDNDTSISQICCLLTDLINRCVDENQDYKELSKTVLEFALTKDDATVQASLFNLLKVIGYDKPYLNEYINNIKLDKFSMNPDERRLQTQSGLKNLSATCYMNSVLQQLFSVKTFVNDFENTTEELKPGISELQMLFARMNYSKEKFVDTTPFCETWLWGKTKINPREQQDANEFYQILMDQMPKDINKYFRGSIRNIIKGEKEEYESYNNEDFYSIELEIKNTNTIENSFKLFGVAERFESHFAEKLNKKIDILKSAKIETAPPIMVFHLKRFEYNLQTFNRIKVNSNFQFSDEIDISEMMLDNSNPCKYNLTGIVMHHGTAQGGHYTSYVRVNPNKWISFDDTLVTTIEDKNLKEKAFGKSDEFDKYDSFNDDDLDDTGTSAYLLFYTKDGENTQCDVHFKEEQIEEINKENDFFLRVQSLLSSSFLDFVCDTFDNPVPYFINIFCRSNLNTYDAKMPNCLNHFVDTNEKSKGILEDLFINNFEKVFEIYKSCSLPMILETMRTFTMKTIDFIGPSISLQIINNFIDNFPSLTTVWRQIPDVCFVIEHFIVKYPKSANDYGLADHVIEIIKLIYSPQRTQIYLQNVNISNLLKSLQFVDHFDYKALVEYTNSIFMSTENTQAAGKLFCKLCKEGKIEMSQFLHYLLSSSNQKDIEEGYGLMAEIATESEQVFNQVCETAISNRILADLTLHILLKLRAGKSEIKRFFITNPVCLVNLLTYSEEDVRLISEKILIDMFHNLQISPIMEQYTIPAMYNSVYQGDLKHKDIHPSNLTLPNIKKVFAAINDKIHKLHTDPRHFYSSYEGNNIKFYATNLIEAYSYLLIPMEMNNSEIFRELFETSKILYNLNVRDDENLLKLYDLLLKCFSPRYEQSSRLEIIFKKVVCSNSFNKIYPLLDLRYEFSYYNSRDNQEQFNYIFNTNLKDIFIRIILSQRSDECTTILIEIFNFIYNNDSSNSKNLFSSKIYELVSESSLHFLIHALSYFFKHASMMLSDQAVTKFAYQLMTFINQYGDVVYCKNERFDYIRDGCDGLCCDQRWMGKFTINTTSLIETLIPNNPNSVQSLTNLILLVMPMDKNLSLGMQLKNYEYSDCKSDVNRSCFICIYMEYCLLTGVQCDLTRYLSDVEDLSAVVGYLSTKVFPMLNNSWQEQLLSFILKKYHPGTIYDSLVRKLVIIHTKVPDDVSLEWQSFISQEKTPEAFDYQYFDAENNEIKRNSIYPVFSSSEYYSSESEEEEKLKDGNKQKHINYLSTSSSSDDEFINSEEFKNQKVNKQYNQQQSNEQNMAQEAFSGGLLEKQKVFEHMCRNRNIISAYSIKESFRRLMRENKVYSHDNSSFMHLLETTYEKLRDSSEIDISREWNRFKKSLELDDLD</sequence>
<name>A2EEB9_TRIV3</name>
<dbReference type="GO" id="GO:0016579">
    <property type="term" value="P:protein deubiquitination"/>
    <property type="evidence" value="ECO:0007669"/>
    <property type="project" value="InterPro"/>
</dbReference>
<dbReference type="KEGG" id="tva:4766928"/>
<dbReference type="RefSeq" id="XP_001321240.1">
    <property type="nucleotide sequence ID" value="XM_001321205.1"/>
</dbReference>
<dbReference type="InterPro" id="IPR028889">
    <property type="entry name" value="USP"/>
</dbReference>
<dbReference type="InterPro" id="IPR038765">
    <property type="entry name" value="Papain-like_cys_pep_sf"/>
</dbReference>
<proteinExistence type="predicted"/>
<dbReference type="GO" id="GO:0004843">
    <property type="term" value="F:cysteine-type deubiquitinase activity"/>
    <property type="evidence" value="ECO:0007669"/>
    <property type="project" value="InterPro"/>
</dbReference>
<evidence type="ECO:0000313" key="3">
    <source>
        <dbReference type="Proteomes" id="UP000001542"/>
    </source>
</evidence>
<evidence type="ECO:0000313" key="2">
    <source>
        <dbReference type="EMBL" id="EAY09017.1"/>
    </source>
</evidence>
<dbReference type="SUPFAM" id="SSF54001">
    <property type="entry name" value="Cysteine proteinases"/>
    <property type="match status" value="1"/>
</dbReference>
<gene>
    <name evidence="2" type="ORF">TVAG_073830</name>
</gene>
<reference evidence="2" key="1">
    <citation type="submission" date="2006-10" db="EMBL/GenBank/DDBJ databases">
        <authorList>
            <person name="Amadeo P."/>
            <person name="Zhao Q."/>
            <person name="Wortman J."/>
            <person name="Fraser-Liggett C."/>
            <person name="Carlton J."/>
        </authorList>
    </citation>
    <scope>NUCLEOTIDE SEQUENCE</scope>
    <source>
        <strain evidence="2">G3</strain>
    </source>
</reference>
<dbReference type="InterPro" id="IPR001394">
    <property type="entry name" value="Peptidase_C19_UCH"/>
</dbReference>
<dbReference type="SMR" id="A2EEB9"/>
<protein>
    <submittedName>
        <fullName evidence="2">Clan CA, family C19, ubiquitin hydrolase-like cysteine peptidase</fullName>
    </submittedName>
</protein>
<dbReference type="VEuPathDB" id="TrichDB:TVAGG3_0797660"/>
<dbReference type="PANTHER" id="PTHR24006">
    <property type="entry name" value="UBIQUITIN CARBOXYL-TERMINAL HYDROLASE"/>
    <property type="match status" value="1"/>
</dbReference>
<evidence type="ECO:0000259" key="1">
    <source>
        <dbReference type="PROSITE" id="PS50235"/>
    </source>
</evidence>
<dbReference type="Proteomes" id="UP000001542">
    <property type="component" value="Unassembled WGS sequence"/>
</dbReference>